<dbReference type="InterPro" id="IPR000195">
    <property type="entry name" value="Rab-GAP-TBC_dom"/>
</dbReference>
<feature type="region of interest" description="Disordered" evidence="3">
    <location>
        <begin position="582"/>
        <end position="624"/>
    </location>
</feature>
<feature type="compositionally biased region" description="Polar residues" evidence="3">
    <location>
        <begin position="178"/>
        <end position="201"/>
    </location>
</feature>
<feature type="compositionally biased region" description="Basic and acidic residues" evidence="3">
    <location>
        <begin position="319"/>
        <end position="331"/>
    </location>
</feature>
<dbReference type="SMART" id="SM00164">
    <property type="entry name" value="TBC"/>
    <property type="match status" value="1"/>
</dbReference>
<feature type="region of interest" description="Disordered" evidence="3">
    <location>
        <begin position="16"/>
        <end position="71"/>
    </location>
</feature>
<evidence type="ECO:0000313" key="5">
    <source>
        <dbReference type="EMBL" id="KAF2997551.1"/>
    </source>
</evidence>
<dbReference type="InterPro" id="IPR035969">
    <property type="entry name" value="Rab-GAP_TBC_sf"/>
</dbReference>
<dbReference type="Pfam" id="PF00566">
    <property type="entry name" value="RabGAP-TBC"/>
    <property type="match status" value="1"/>
</dbReference>
<dbReference type="FunFam" id="1.10.472.80:FF:000064">
    <property type="entry name" value="GTPase-activating protein GYP3"/>
    <property type="match status" value="1"/>
</dbReference>
<accession>A0A9P4T8C8</accession>
<feature type="compositionally biased region" description="Polar residues" evidence="3">
    <location>
        <begin position="296"/>
        <end position="316"/>
    </location>
</feature>
<keyword evidence="1" id="KW-0343">GTPase activation</keyword>
<dbReference type="PANTHER" id="PTHR47219:SF10">
    <property type="entry name" value="GROWTH HORMONE-REGULATED TBC PROTEIN 1"/>
    <property type="match status" value="1"/>
</dbReference>
<dbReference type="PANTHER" id="PTHR47219">
    <property type="entry name" value="RAB GTPASE-ACTIVATING PROTEIN 1-LIKE"/>
    <property type="match status" value="1"/>
</dbReference>
<comment type="function">
    <text evidence="2">May act as a GTPase-activating protein for Rab family protein(s).</text>
</comment>
<dbReference type="GO" id="GO:0031267">
    <property type="term" value="F:small GTPase binding"/>
    <property type="evidence" value="ECO:0007669"/>
    <property type="project" value="TreeGrafter"/>
</dbReference>
<feature type="region of interest" description="Disordered" evidence="3">
    <location>
        <begin position="137"/>
        <end position="355"/>
    </location>
</feature>
<dbReference type="AlphaFoldDB" id="A0A9P4T8C8"/>
<dbReference type="InterPro" id="IPR050302">
    <property type="entry name" value="Rab_GAP_TBC_domain"/>
</dbReference>
<evidence type="ECO:0000256" key="2">
    <source>
        <dbReference type="ARBA" id="ARBA00043879"/>
    </source>
</evidence>
<feature type="region of interest" description="Disordered" evidence="3">
    <location>
        <begin position="101"/>
        <end position="124"/>
    </location>
</feature>
<feature type="compositionally biased region" description="Basic residues" evidence="3">
    <location>
        <begin position="1094"/>
        <end position="1107"/>
    </location>
</feature>
<dbReference type="PROSITE" id="PS50086">
    <property type="entry name" value="TBC_RABGAP"/>
    <property type="match status" value="1"/>
</dbReference>
<proteinExistence type="predicted"/>
<dbReference type="Gene3D" id="1.10.472.80">
    <property type="entry name" value="Ypt/Rab-GAP domain of gyp1p, domain 3"/>
    <property type="match status" value="1"/>
</dbReference>
<feature type="compositionally biased region" description="Polar residues" evidence="3">
    <location>
        <begin position="394"/>
        <end position="419"/>
    </location>
</feature>
<feature type="compositionally biased region" description="Acidic residues" evidence="3">
    <location>
        <begin position="340"/>
        <end position="351"/>
    </location>
</feature>
<evidence type="ECO:0000256" key="1">
    <source>
        <dbReference type="ARBA" id="ARBA00022468"/>
    </source>
</evidence>
<feature type="region of interest" description="Disordered" evidence="3">
    <location>
        <begin position="1056"/>
        <end position="1107"/>
    </location>
</feature>
<name>A0A9P4T8C8_CURKU</name>
<feature type="compositionally biased region" description="Basic and acidic residues" evidence="3">
    <location>
        <begin position="499"/>
        <end position="513"/>
    </location>
</feature>
<dbReference type="OrthoDB" id="294251at2759"/>
<dbReference type="EMBL" id="SWKU01000022">
    <property type="protein sequence ID" value="KAF2997551.1"/>
    <property type="molecule type" value="Genomic_DNA"/>
</dbReference>
<evidence type="ECO:0000313" key="6">
    <source>
        <dbReference type="Proteomes" id="UP000801428"/>
    </source>
</evidence>
<gene>
    <name evidence="5" type="ORF">E8E13_000415</name>
</gene>
<dbReference type="Gene3D" id="1.10.8.270">
    <property type="entry name" value="putative rabgap domain of human tbc1 domain family member 14 like domains"/>
    <property type="match status" value="1"/>
</dbReference>
<dbReference type="SUPFAM" id="SSF47923">
    <property type="entry name" value="Ypt/Rab-GAP domain of gyp1p"/>
    <property type="match status" value="2"/>
</dbReference>
<feature type="compositionally biased region" description="Polar residues" evidence="3">
    <location>
        <begin position="1056"/>
        <end position="1068"/>
    </location>
</feature>
<sequence length="1107" mass="123445">MADALYRPAAATASFTSNNNVSHWTPTDDVPSSSFPYDSPTSTPSRPAYVAYKPSSCDTPPASPPLRAPYTHGLSAKRGLLPVQLNMDTAVAPAYERRAYSPAPESPTLQTTALPSPNFAPPRQRAPSLLRHAAVSSPKYAQFPQMDGPTSSPIMAPAMRRDGNGPASPDLRAIFNPLASNPPTSNGPQWDSSSEDLSGQMSPIRARGYTSSSQASFTPNPPLRSVTSIPDYGQYRNGDRSNLSGTYKPNRGVPNWSHSDYYPPPPIRQLRGEEPRFSSRSGYTNTSSSVMEAGTECSSIATARSSMASDRQTSIYSRDQSRDRLRDRDDSPETIQTSELAEEEEEEEDQDPFSAVDDVIDAYCYDEDIRGYSMVGDKARDPSPMALDTEPPELSQTPSHDVDSLSSFQSTENLKQWDNSPAPPLNGLIAKAGIRKHGLSIRPPSAADMSDQSLLDDDTQGGAEGGLKPHQISPLQVSPFQAPYTPRTIEAVTALTNKKKSDERRRSREDTPRRISMTLQALSLGAPNAVVQSPDNGLPSRVPSAKRAQMSEIHREIAALPRFPMNKARMSRRDWADIEAYSRRHSKRPSTSRLASTDLTSKVDSALQSPPLQKSQALPEVDEDEAIPRRASTSVYDRKSGFGLDSFLKPTKTVEEKPTAPLTQNGQPRGIAAAIRKTPEKAERDRYGFKKESLNVSVQEHNAWSARYEEHINRRRNKWIALMSKQGLSTTEPTKFPEMNEKVKRYARKGYPPEWRGAMWWYYSGGQHTLKQKENIGLYASLAARVKRDELNKDDKDAIERDLDRTFPDNIHFRPEPATDLLDGESDDEPALIQDLREVLSCFALNNPSIGYCQSLNFIAGLLLLFLKQDKEKVFILLTIITQNHLPGAHARSLANTEVNVLMMLIKDYLPKVWASINDTDLINSGAGSHAHPNSKFQRQPTVALSCTSWFMSLFVGVLPIETVLRVWDAFLYEGPRALYRYALAIFKLGEPEIRKYHPGDGELFMLVQNLPRTCIDPNILHDFAFVKKGFGSLSQAVIDQKRMFWREQNKTIAHQNSVRSARQNQQDFAAPAQNREAFDETDGESVRRAMGGLRRRASRRFRRMRS</sequence>
<feature type="region of interest" description="Disordered" evidence="3">
    <location>
        <begin position="439"/>
        <end position="481"/>
    </location>
</feature>
<feature type="domain" description="Rab-GAP TBC" evidence="4">
    <location>
        <begin position="750"/>
        <end position="975"/>
    </location>
</feature>
<dbReference type="GO" id="GO:0005096">
    <property type="term" value="F:GTPase activator activity"/>
    <property type="evidence" value="ECO:0007669"/>
    <property type="project" value="TreeGrafter"/>
</dbReference>
<keyword evidence="6" id="KW-1185">Reference proteome</keyword>
<feature type="compositionally biased region" description="Polar residues" evidence="3">
    <location>
        <begin position="209"/>
        <end position="218"/>
    </location>
</feature>
<protein>
    <recommendedName>
        <fullName evidence="4">Rab-GAP TBC domain-containing protein</fullName>
    </recommendedName>
</protein>
<reference evidence="5" key="1">
    <citation type="submission" date="2019-04" db="EMBL/GenBank/DDBJ databases">
        <title>Sequencing of skin fungus with MAO and IRED activity.</title>
        <authorList>
            <person name="Marsaioli A.J."/>
            <person name="Bonatto J.M.C."/>
            <person name="Reis Junior O."/>
        </authorList>
    </citation>
    <scope>NUCLEOTIDE SEQUENCE</scope>
    <source>
        <strain evidence="5">30M1</strain>
    </source>
</reference>
<feature type="compositionally biased region" description="Low complexity" evidence="3">
    <location>
        <begin position="278"/>
        <end position="289"/>
    </location>
</feature>
<dbReference type="Proteomes" id="UP000801428">
    <property type="component" value="Unassembled WGS sequence"/>
</dbReference>
<organism evidence="5 6">
    <name type="scientific">Curvularia kusanoi</name>
    <name type="common">Cochliobolus kusanoi</name>
    <dbReference type="NCBI Taxonomy" id="90978"/>
    <lineage>
        <taxon>Eukaryota</taxon>
        <taxon>Fungi</taxon>
        <taxon>Dikarya</taxon>
        <taxon>Ascomycota</taxon>
        <taxon>Pezizomycotina</taxon>
        <taxon>Dothideomycetes</taxon>
        <taxon>Pleosporomycetidae</taxon>
        <taxon>Pleosporales</taxon>
        <taxon>Pleosporineae</taxon>
        <taxon>Pleosporaceae</taxon>
        <taxon>Curvularia</taxon>
    </lineage>
</organism>
<feature type="region of interest" description="Disordered" evidence="3">
    <location>
        <begin position="374"/>
        <end position="422"/>
    </location>
</feature>
<comment type="caution">
    <text evidence="5">The sequence shown here is derived from an EMBL/GenBank/DDBJ whole genome shotgun (WGS) entry which is preliminary data.</text>
</comment>
<feature type="compositionally biased region" description="Polar residues" evidence="3">
    <location>
        <begin position="21"/>
        <end position="45"/>
    </location>
</feature>
<evidence type="ECO:0000256" key="3">
    <source>
        <dbReference type="SAM" id="MobiDB-lite"/>
    </source>
</evidence>
<evidence type="ECO:0000259" key="4">
    <source>
        <dbReference type="PROSITE" id="PS50086"/>
    </source>
</evidence>
<feature type="region of interest" description="Disordered" evidence="3">
    <location>
        <begin position="493"/>
        <end position="514"/>
    </location>
</feature>
<feature type="compositionally biased region" description="Polar residues" evidence="3">
    <location>
        <begin position="591"/>
        <end position="616"/>
    </location>
</feature>